<accession>A0A3Q7HDN2</accession>
<dbReference type="AlphaFoldDB" id="A0A3Q7HDN2"/>
<dbReference type="InParanoid" id="A0A3Q7HDN2"/>
<evidence type="ECO:0000313" key="1">
    <source>
        <dbReference type="EnsemblPlants" id="Solyc07g049775.1.1"/>
    </source>
</evidence>
<sequence length="60" mass="6915">MSSKDGNVYLMNLNTYERLRKHCITYIRCNKQGTRPLLSSRSVQALHNNRTLPSLASEFS</sequence>
<organism evidence="1">
    <name type="scientific">Solanum lycopersicum</name>
    <name type="common">Tomato</name>
    <name type="synonym">Lycopersicon esculentum</name>
    <dbReference type="NCBI Taxonomy" id="4081"/>
    <lineage>
        <taxon>Eukaryota</taxon>
        <taxon>Viridiplantae</taxon>
        <taxon>Streptophyta</taxon>
        <taxon>Embryophyta</taxon>
        <taxon>Tracheophyta</taxon>
        <taxon>Spermatophyta</taxon>
        <taxon>Magnoliopsida</taxon>
        <taxon>eudicotyledons</taxon>
        <taxon>Gunneridae</taxon>
        <taxon>Pentapetalae</taxon>
        <taxon>asterids</taxon>
        <taxon>lamiids</taxon>
        <taxon>Solanales</taxon>
        <taxon>Solanaceae</taxon>
        <taxon>Solanoideae</taxon>
        <taxon>Solaneae</taxon>
        <taxon>Solanum</taxon>
        <taxon>Solanum subgen. Lycopersicon</taxon>
    </lineage>
</organism>
<proteinExistence type="predicted"/>
<reference evidence="1" key="1">
    <citation type="journal article" date="2012" name="Nature">
        <title>The tomato genome sequence provides insights into fleshy fruit evolution.</title>
        <authorList>
            <consortium name="Tomato Genome Consortium"/>
        </authorList>
    </citation>
    <scope>NUCLEOTIDE SEQUENCE [LARGE SCALE GENOMIC DNA]</scope>
    <source>
        <strain evidence="1">cv. Heinz 1706</strain>
    </source>
</reference>
<name>A0A3Q7HDN2_SOLLC</name>
<keyword evidence="2" id="KW-1185">Reference proteome</keyword>
<evidence type="ECO:0000313" key="2">
    <source>
        <dbReference type="Proteomes" id="UP000004994"/>
    </source>
</evidence>
<dbReference type="Gramene" id="Solyc07g049775.1.1">
    <property type="protein sequence ID" value="Solyc07g049775.1.1"/>
    <property type="gene ID" value="Solyc07g049775.1"/>
</dbReference>
<protein>
    <submittedName>
        <fullName evidence="1">Uncharacterized protein</fullName>
    </submittedName>
</protein>
<reference evidence="1" key="2">
    <citation type="submission" date="2019-01" db="UniProtKB">
        <authorList>
            <consortium name="EnsemblPlants"/>
        </authorList>
    </citation>
    <scope>IDENTIFICATION</scope>
    <source>
        <strain evidence="1">cv. Heinz 1706</strain>
    </source>
</reference>
<dbReference type="Proteomes" id="UP000004994">
    <property type="component" value="Chromosome 7"/>
</dbReference>
<dbReference type="EnsemblPlants" id="Solyc07g049775.1.1">
    <property type="protein sequence ID" value="Solyc07g049775.1.1"/>
    <property type="gene ID" value="Solyc07g049775.1"/>
</dbReference>